<evidence type="ECO:0000259" key="2">
    <source>
        <dbReference type="Pfam" id="PF18240"/>
    </source>
</evidence>
<feature type="chain" id="PRO_5047083046" description="Photosystem II Psb31 protein domain-containing protein" evidence="1">
    <location>
        <begin position="31"/>
        <end position="175"/>
    </location>
</feature>
<evidence type="ECO:0000313" key="4">
    <source>
        <dbReference type="Proteomes" id="UP001189429"/>
    </source>
</evidence>
<proteinExistence type="predicted"/>
<dbReference type="EMBL" id="CAUYUJ010016806">
    <property type="protein sequence ID" value="CAK0868996.1"/>
    <property type="molecule type" value="Genomic_DNA"/>
</dbReference>
<dbReference type="InterPro" id="IPR040933">
    <property type="entry name" value="PSII_Pbs31"/>
</dbReference>
<sequence>MARLMRSCLLAAAAYAALAALAALRVPTSAAFLAAAPAAGRREALQGAAAAAAAALGGQAALADFQGEPVTCMKRYGPAIIKLQSAVDSGDMKSVLAKENKFKMLNTYWRNQPKDFAQQTEISEDLLDAAADGQTDKVKTLYAKYMEKSELKSFANLPPARQYHMTNRDASMGKR</sequence>
<dbReference type="Gene3D" id="1.20.120.1740">
    <property type="entry name" value="Sodium ion translocating NADH-quinone reductase subunit C-like"/>
    <property type="match status" value="1"/>
</dbReference>
<accession>A0ABN9V8G6</accession>
<comment type="caution">
    <text evidence="3">The sequence shown here is derived from an EMBL/GenBank/DDBJ whole genome shotgun (WGS) entry which is preliminary data.</text>
</comment>
<dbReference type="Proteomes" id="UP001189429">
    <property type="component" value="Unassembled WGS sequence"/>
</dbReference>
<reference evidence="3" key="1">
    <citation type="submission" date="2023-10" db="EMBL/GenBank/DDBJ databases">
        <authorList>
            <person name="Chen Y."/>
            <person name="Shah S."/>
            <person name="Dougan E. K."/>
            <person name="Thang M."/>
            <person name="Chan C."/>
        </authorList>
    </citation>
    <scope>NUCLEOTIDE SEQUENCE [LARGE SCALE GENOMIC DNA]</scope>
</reference>
<feature type="domain" description="Photosystem II Psb31 protein" evidence="2">
    <location>
        <begin position="76"/>
        <end position="152"/>
    </location>
</feature>
<gene>
    <name evidence="3" type="ORF">PCOR1329_LOCUS55495</name>
</gene>
<protein>
    <recommendedName>
        <fullName evidence="2">Photosystem II Psb31 protein domain-containing protein</fullName>
    </recommendedName>
</protein>
<keyword evidence="4" id="KW-1185">Reference proteome</keyword>
<keyword evidence="1" id="KW-0732">Signal</keyword>
<evidence type="ECO:0000256" key="1">
    <source>
        <dbReference type="SAM" id="SignalP"/>
    </source>
</evidence>
<feature type="signal peptide" evidence="1">
    <location>
        <begin position="1"/>
        <end position="30"/>
    </location>
</feature>
<evidence type="ECO:0000313" key="3">
    <source>
        <dbReference type="EMBL" id="CAK0868996.1"/>
    </source>
</evidence>
<organism evidence="3 4">
    <name type="scientific">Prorocentrum cordatum</name>
    <dbReference type="NCBI Taxonomy" id="2364126"/>
    <lineage>
        <taxon>Eukaryota</taxon>
        <taxon>Sar</taxon>
        <taxon>Alveolata</taxon>
        <taxon>Dinophyceae</taxon>
        <taxon>Prorocentrales</taxon>
        <taxon>Prorocentraceae</taxon>
        <taxon>Prorocentrum</taxon>
    </lineage>
</organism>
<name>A0ABN9V8G6_9DINO</name>
<dbReference type="Pfam" id="PF18240">
    <property type="entry name" value="PSII_Pbs31"/>
    <property type="match status" value="1"/>
</dbReference>